<name>A0A8X6W4X6_TRICX</name>
<sequence length="75" mass="8434">MLAQRLVRHAPPTATLDQLWQYVVAPWTGVPQGYIQSLFDSMVRRVAVEKSTMAATLTTDFVIIYTLQEAVILIV</sequence>
<proteinExistence type="predicted"/>
<comment type="caution">
    <text evidence="1">The sequence shown here is derived from an EMBL/GenBank/DDBJ whole genome shotgun (WGS) entry which is preliminary data.</text>
</comment>
<accession>A0A8X6W4X6</accession>
<reference evidence="1" key="1">
    <citation type="submission" date="2020-08" db="EMBL/GenBank/DDBJ databases">
        <title>Multicomponent nature underlies the extraordinary mechanical properties of spider dragline silk.</title>
        <authorList>
            <person name="Kono N."/>
            <person name="Nakamura H."/>
            <person name="Mori M."/>
            <person name="Yoshida Y."/>
            <person name="Ohtoshi R."/>
            <person name="Malay A.D."/>
            <person name="Moran D.A.P."/>
            <person name="Tomita M."/>
            <person name="Numata K."/>
            <person name="Arakawa K."/>
        </authorList>
    </citation>
    <scope>NUCLEOTIDE SEQUENCE</scope>
</reference>
<dbReference type="AlphaFoldDB" id="A0A8X6W4X6"/>
<protein>
    <submittedName>
        <fullName evidence="1">Uncharacterized protein</fullName>
    </submittedName>
</protein>
<gene>
    <name evidence="1" type="ORF">TNCV_1970271</name>
</gene>
<keyword evidence="2" id="KW-1185">Reference proteome</keyword>
<evidence type="ECO:0000313" key="2">
    <source>
        <dbReference type="Proteomes" id="UP000887159"/>
    </source>
</evidence>
<dbReference type="EMBL" id="BMAU01021384">
    <property type="protein sequence ID" value="GFY28372.1"/>
    <property type="molecule type" value="Genomic_DNA"/>
</dbReference>
<organism evidence="1 2">
    <name type="scientific">Trichonephila clavipes</name>
    <name type="common">Golden silk orbweaver</name>
    <name type="synonym">Nephila clavipes</name>
    <dbReference type="NCBI Taxonomy" id="2585209"/>
    <lineage>
        <taxon>Eukaryota</taxon>
        <taxon>Metazoa</taxon>
        <taxon>Ecdysozoa</taxon>
        <taxon>Arthropoda</taxon>
        <taxon>Chelicerata</taxon>
        <taxon>Arachnida</taxon>
        <taxon>Araneae</taxon>
        <taxon>Araneomorphae</taxon>
        <taxon>Entelegynae</taxon>
        <taxon>Araneoidea</taxon>
        <taxon>Nephilidae</taxon>
        <taxon>Trichonephila</taxon>
    </lineage>
</organism>
<dbReference type="Proteomes" id="UP000887159">
    <property type="component" value="Unassembled WGS sequence"/>
</dbReference>
<evidence type="ECO:0000313" key="1">
    <source>
        <dbReference type="EMBL" id="GFY28372.1"/>
    </source>
</evidence>